<keyword evidence="2" id="KW-1185">Reference proteome</keyword>
<protein>
    <submittedName>
        <fullName evidence="1">Uncharacterized protein</fullName>
    </submittedName>
</protein>
<dbReference type="Gene3D" id="3.10.10.10">
    <property type="entry name" value="HIV Type 1 Reverse Transcriptase, subunit A, domain 1"/>
    <property type="match status" value="1"/>
</dbReference>
<dbReference type="OrthoDB" id="6372674at2759"/>
<dbReference type="GO" id="GO:0071897">
    <property type="term" value="P:DNA biosynthetic process"/>
    <property type="evidence" value="ECO:0007669"/>
    <property type="project" value="UniProtKB-ARBA"/>
</dbReference>
<dbReference type="SUPFAM" id="SSF56672">
    <property type="entry name" value="DNA/RNA polymerases"/>
    <property type="match status" value="1"/>
</dbReference>
<dbReference type="Proteomes" id="UP000076858">
    <property type="component" value="Unassembled WGS sequence"/>
</dbReference>
<comment type="caution">
    <text evidence="1">The sequence shown here is derived from an EMBL/GenBank/DDBJ whole genome shotgun (WGS) entry which is preliminary data.</text>
</comment>
<sequence>NQPKPSTSSGSNAQNRYVQTRLAFSDSFGGRIARFAHEWSQLTQDPWILATVCRGFELEFLSDQYQSHAPTYAVMSHQQKELCDQEIVSLFKKGATVKAVGPCFISSIFLIPKKTGGHRPIINLKNLNKFLVEHPFKIRKEGRN</sequence>
<proteinExistence type="predicted"/>
<name>A0A164G971_9CRUS</name>
<gene>
    <name evidence="1" type="ORF">APZ42_005786</name>
</gene>
<organism evidence="1 2">
    <name type="scientific">Daphnia magna</name>
    <dbReference type="NCBI Taxonomy" id="35525"/>
    <lineage>
        <taxon>Eukaryota</taxon>
        <taxon>Metazoa</taxon>
        <taxon>Ecdysozoa</taxon>
        <taxon>Arthropoda</taxon>
        <taxon>Crustacea</taxon>
        <taxon>Branchiopoda</taxon>
        <taxon>Diplostraca</taxon>
        <taxon>Cladocera</taxon>
        <taxon>Anomopoda</taxon>
        <taxon>Daphniidae</taxon>
        <taxon>Daphnia</taxon>
    </lineage>
</organism>
<feature type="non-terminal residue" evidence="1">
    <location>
        <position position="1"/>
    </location>
</feature>
<dbReference type="InterPro" id="IPR043502">
    <property type="entry name" value="DNA/RNA_pol_sf"/>
</dbReference>
<dbReference type="EMBL" id="LRGB01016190">
    <property type="protein sequence ID" value="KZR98682.1"/>
    <property type="molecule type" value="Genomic_DNA"/>
</dbReference>
<evidence type="ECO:0000313" key="1">
    <source>
        <dbReference type="EMBL" id="KZR98682.1"/>
    </source>
</evidence>
<dbReference type="AlphaFoldDB" id="A0A164G971"/>
<reference evidence="1 2" key="1">
    <citation type="submission" date="2016-03" db="EMBL/GenBank/DDBJ databases">
        <title>EvidentialGene: Evidence-directed Construction of Genes on Genomes.</title>
        <authorList>
            <person name="Gilbert D.G."/>
            <person name="Choi J.-H."/>
            <person name="Mockaitis K."/>
            <person name="Colbourne J."/>
            <person name="Pfrender M."/>
        </authorList>
    </citation>
    <scope>NUCLEOTIDE SEQUENCE [LARGE SCALE GENOMIC DNA]</scope>
    <source>
        <strain evidence="1 2">Xinb3</strain>
        <tissue evidence="1">Complete organism</tissue>
    </source>
</reference>
<evidence type="ECO:0000313" key="2">
    <source>
        <dbReference type="Proteomes" id="UP000076858"/>
    </source>
</evidence>
<accession>A0A164G971</accession>